<evidence type="ECO:0000313" key="8">
    <source>
        <dbReference type="EMBL" id="KAG5538536.1"/>
    </source>
</evidence>
<keyword evidence="3 6" id="KW-0378">Hydrolase</keyword>
<sequence>MEANYIGLMLMASAGYDPQLMPPLYETSPNLPATRGIFASHPSVRKRVKKLKEPKVMEQIVAIYKEVISGLGVRSFI</sequence>
<accession>A0AAV6JBH1</accession>
<dbReference type="Pfam" id="PF01435">
    <property type="entry name" value="Peptidase_M48"/>
    <property type="match status" value="1"/>
</dbReference>
<dbReference type="InterPro" id="IPR001915">
    <property type="entry name" value="Peptidase_M48"/>
</dbReference>
<evidence type="ECO:0000256" key="3">
    <source>
        <dbReference type="ARBA" id="ARBA00022801"/>
    </source>
</evidence>
<dbReference type="AlphaFoldDB" id="A0AAV6JBH1"/>
<evidence type="ECO:0000256" key="4">
    <source>
        <dbReference type="ARBA" id="ARBA00022833"/>
    </source>
</evidence>
<feature type="domain" description="Peptidase M48" evidence="7">
    <location>
        <begin position="2"/>
        <end position="54"/>
    </location>
</feature>
<dbReference type="GO" id="GO:0051603">
    <property type="term" value="P:proteolysis involved in protein catabolic process"/>
    <property type="evidence" value="ECO:0007669"/>
    <property type="project" value="TreeGrafter"/>
</dbReference>
<evidence type="ECO:0000313" key="9">
    <source>
        <dbReference type="Proteomes" id="UP000823749"/>
    </source>
</evidence>
<dbReference type="GO" id="GO:0016020">
    <property type="term" value="C:membrane"/>
    <property type="evidence" value="ECO:0007669"/>
    <property type="project" value="TreeGrafter"/>
</dbReference>
<keyword evidence="9" id="KW-1185">Reference proteome</keyword>
<comment type="caution">
    <text evidence="8">The sequence shown here is derived from an EMBL/GenBank/DDBJ whole genome shotgun (WGS) entry which is preliminary data.</text>
</comment>
<reference evidence="8" key="1">
    <citation type="submission" date="2020-08" db="EMBL/GenBank/DDBJ databases">
        <title>Plant Genome Project.</title>
        <authorList>
            <person name="Zhang R.-G."/>
        </authorList>
    </citation>
    <scope>NUCLEOTIDE SEQUENCE</scope>
    <source>
        <strain evidence="8">WSP0</strain>
        <tissue evidence="8">Leaf</tissue>
    </source>
</reference>
<dbReference type="PANTHER" id="PTHR22726:SF1">
    <property type="entry name" value="METALLOENDOPEPTIDASE OMA1, MITOCHONDRIAL"/>
    <property type="match status" value="1"/>
</dbReference>
<evidence type="ECO:0000256" key="2">
    <source>
        <dbReference type="ARBA" id="ARBA00022723"/>
    </source>
</evidence>
<dbReference type="InterPro" id="IPR051156">
    <property type="entry name" value="Mito/Outer_Membr_Metalloprot"/>
</dbReference>
<dbReference type="EMBL" id="JACTNZ010000007">
    <property type="protein sequence ID" value="KAG5538536.1"/>
    <property type="molecule type" value="Genomic_DNA"/>
</dbReference>
<protein>
    <recommendedName>
        <fullName evidence="7">Peptidase M48 domain-containing protein</fullName>
    </recommendedName>
</protein>
<keyword evidence="5 6" id="KW-0482">Metalloprotease</keyword>
<organism evidence="8 9">
    <name type="scientific">Rhododendron griersonianum</name>
    <dbReference type="NCBI Taxonomy" id="479676"/>
    <lineage>
        <taxon>Eukaryota</taxon>
        <taxon>Viridiplantae</taxon>
        <taxon>Streptophyta</taxon>
        <taxon>Embryophyta</taxon>
        <taxon>Tracheophyta</taxon>
        <taxon>Spermatophyta</taxon>
        <taxon>Magnoliopsida</taxon>
        <taxon>eudicotyledons</taxon>
        <taxon>Gunneridae</taxon>
        <taxon>Pentapetalae</taxon>
        <taxon>asterids</taxon>
        <taxon>Ericales</taxon>
        <taxon>Ericaceae</taxon>
        <taxon>Ericoideae</taxon>
        <taxon>Rhodoreae</taxon>
        <taxon>Rhododendron</taxon>
    </lineage>
</organism>
<keyword evidence="4 6" id="KW-0862">Zinc</keyword>
<dbReference type="GO" id="GO:0004222">
    <property type="term" value="F:metalloendopeptidase activity"/>
    <property type="evidence" value="ECO:0007669"/>
    <property type="project" value="InterPro"/>
</dbReference>
<name>A0AAV6JBH1_9ERIC</name>
<gene>
    <name evidence="8" type="ORF">RHGRI_019199</name>
</gene>
<dbReference type="PANTHER" id="PTHR22726">
    <property type="entry name" value="METALLOENDOPEPTIDASE OMA1"/>
    <property type="match status" value="1"/>
</dbReference>
<proteinExistence type="inferred from homology"/>
<evidence type="ECO:0000256" key="5">
    <source>
        <dbReference type="ARBA" id="ARBA00023049"/>
    </source>
</evidence>
<dbReference type="Proteomes" id="UP000823749">
    <property type="component" value="Chromosome 7"/>
</dbReference>
<dbReference type="GO" id="GO:0046872">
    <property type="term" value="F:metal ion binding"/>
    <property type="evidence" value="ECO:0007669"/>
    <property type="project" value="UniProtKB-KW"/>
</dbReference>
<evidence type="ECO:0000256" key="1">
    <source>
        <dbReference type="ARBA" id="ARBA00022670"/>
    </source>
</evidence>
<comment type="similarity">
    <text evidence="6">Belongs to the peptidase M48 family.</text>
</comment>
<keyword evidence="1 6" id="KW-0645">Protease</keyword>
<keyword evidence="2" id="KW-0479">Metal-binding</keyword>
<comment type="cofactor">
    <cofactor evidence="6">
        <name>Zn(2+)</name>
        <dbReference type="ChEBI" id="CHEBI:29105"/>
    </cofactor>
    <text evidence="6">Binds 1 zinc ion per subunit.</text>
</comment>
<evidence type="ECO:0000259" key="7">
    <source>
        <dbReference type="Pfam" id="PF01435"/>
    </source>
</evidence>
<evidence type="ECO:0000256" key="6">
    <source>
        <dbReference type="RuleBase" id="RU003983"/>
    </source>
</evidence>